<comment type="cofactor">
    <cofactor evidence="1 5">
        <name>pyridoxal 5'-phosphate</name>
        <dbReference type="ChEBI" id="CHEBI:597326"/>
    </cofactor>
</comment>
<evidence type="ECO:0000259" key="6">
    <source>
        <dbReference type="Pfam" id="PF01212"/>
    </source>
</evidence>
<protein>
    <recommendedName>
        <fullName evidence="5">L-threonine aldolase</fullName>
        <ecNumber evidence="5">4.1.2.48</ecNumber>
    </recommendedName>
</protein>
<evidence type="ECO:0000313" key="7">
    <source>
        <dbReference type="EMBL" id="OOY11102.1"/>
    </source>
</evidence>
<organism evidence="7 8">
    <name type="scientific">Thioclava marina</name>
    <dbReference type="NCBI Taxonomy" id="1915077"/>
    <lineage>
        <taxon>Bacteria</taxon>
        <taxon>Pseudomonadati</taxon>
        <taxon>Pseudomonadota</taxon>
        <taxon>Alphaproteobacteria</taxon>
        <taxon>Rhodobacterales</taxon>
        <taxon>Paracoccaceae</taxon>
        <taxon>Thioclava</taxon>
    </lineage>
</organism>
<dbReference type="CDD" id="cd06502">
    <property type="entry name" value="TA_like"/>
    <property type="match status" value="1"/>
</dbReference>
<feature type="domain" description="Aromatic amino acid beta-eliminating lyase/threonine aldolase" evidence="6">
    <location>
        <begin position="3"/>
        <end position="292"/>
    </location>
</feature>
<keyword evidence="4 5" id="KW-0663">Pyridoxal phosphate</keyword>
<comment type="catalytic activity">
    <reaction evidence="5">
        <text>L-allo-threonine = acetaldehyde + glycine</text>
        <dbReference type="Rhea" id="RHEA:26209"/>
        <dbReference type="ChEBI" id="CHEBI:15343"/>
        <dbReference type="ChEBI" id="CHEBI:57305"/>
        <dbReference type="ChEBI" id="CHEBI:58585"/>
        <dbReference type="EC" id="4.1.2.48"/>
    </reaction>
</comment>
<dbReference type="InterPro" id="IPR001597">
    <property type="entry name" value="ArAA_b-elim_lyase/Thr_aldolase"/>
</dbReference>
<accession>A0ABX3MIB6</accession>
<sequence>MNFASDNTSGAHPAILEGLAAANAGHVHSYGADPITEGVQAKIREIFEAPEARVYLVATGTAANALSCAVLTQPWGAIFCHRNAHIEEDECGAPEFYTNGSKLVLVDGPDAKMDPELLARTISHTGRGGIHNVQRGMVSVTNSTEAGAVYSPAEVAALTEVARRFHLPVHMDGARFANALVAAGCTPAEMTWKAGVDVLSFGGTKNGCMGVEAVVIFDPKHAWEFELRRKRGGHLFSKHRFLAAQMQAYLTDDLWLKTARHANEMARKLSEGVSKIEGAKLIHPTDANAVFAAFPRGAHKRAHEAGAYYYLWPFDQSLEGPEEELLAARLVCSWATTPEEIDAFLSHLA</sequence>
<evidence type="ECO:0000256" key="3">
    <source>
        <dbReference type="ARBA" id="ARBA00011881"/>
    </source>
</evidence>
<dbReference type="Gene3D" id="3.90.1150.10">
    <property type="entry name" value="Aspartate Aminotransferase, domain 1"/>
    <property type="match status" value="1"/>
</dbReference>
<evidence type="ECO:0000256" key="5">
    <source>
        <dbReference type="PIRNR" id="PIRNR038940"/>
    </source>
</evidence>
<dbReference type="EC" id="4.1.2.48" evidence="5"/>
<dbReference type="SUPFAM" id="SSF53383">
    <property type="entry name" value="PLP-dependent transferases"/>
    <property type="match status" value="1"/>
</dbReference>
<name>A0ABX3MIB6_9RHOB</name>
<dbReference type="InterPro" id="IPR015424">
    <property type="entry name" value="PyrdxlP-dep_Trfase"/>
</dbReference>
<comment type="similarity">
    <text evidence="2 5">Belongs to the threonine aldolase family.</text>
</comment>
<evidence type="ECO:0000256" key="4">
    <source>
        <dbReference type="ARBA" id="ARBA00022898"/>
    </source>
</evidence>
<keyword evidence="8" id="KW-1185">Reference proteome</keyword>
<comment type="function">
    <text evidence="5">Catalyzes the cleavage of L-allo-threonine and L-threonine to glycine and acetaldehyde.</text>
</comment>
<dbReference type="Proteomes" id="UP000242224">
    <property type="component" value="Unassembled WGS sequence"/>
</dbReference>
<comment type="catalytic activity">
    <reaction evidence="5">
        <text>L-threonine = acetaldehyde + glycine</text>
        <dbReference type="Rhea" id="RHEA:19625"/>
        <dbReference type="ChEBI" id="CHEBI:15343"/>
        <dbReference type="ChEBI" id="CHEBI:57305"/>
        <dbReference type="ChEBI" id="CHEBI:57926"/>
        <dbReference type="EC" id="4.1.2.48"/>
    </reaction>
</comment>
<proteinExistence type="inferred from homology"/>
<dbReference type="InterPro" id="IPR015421">
    <property type="entry name" value="PyrdxlP-dep_Trfase_major"/>
</dbReference>
<dbReference type="Pfam" id="PF01212">
    <property type="entry name" value="Beta_elim_lyase"/>
    <property type="match status" value="1"/>
</dbReference>
<dbReference type="InterPro" id="IPR026273">
    <property type="entry name" value="Low_specificity_L-TA_bact"/>
</dbReference>
<dbReference type="Gene3D" id="3.40.640.10">
    <property type="entry name" value="Type I PLP-dependent aspartate aminotransferase-like (Major domain)"/>
    <property type="match status" value="1"/>
</dbReference>
<reference evidence="7 8" key="1">
    <citation type="submission" date="2016-11" db="EMBL/GenBank/DDBJ databases">
        <title>A multilocus sequence analysis scheme for characterization of bacteria in the genus Thioclava.</title>
        <authorList>
            <person name="Liu Y."/>
            <person name="Shao Z."/>
        </authorList>
    </citation>
    <scope>NUCLEOTIDE SEQUENCE [LARGE SCALE GENOMIC DNA]</scope>
    <source>
        <strain evidence="7 8">11.10-0-13</strain>
    </source>
</reference>
<evidence type="ECO:0000256" key="1">
    <source>
        <dbReference type="ARBA" id="ARBA00001933"/>
    </source>
</evidence>
<gene>
    <name evidence="7" type="ORF">BMG00_15290</name>
</gene>
<dbReference type="PANTHER" id="PTHR48097">
    <property type="entry name" value="L-THREONINE ALDOLASE-RELATED"/>
    <property type="match status" value="1"/>
</dbReference>
<dbReference type="EMBL" id="MPZS01000003">
    <property type="protein sequence ID" value="OOY11102.1"/>
    <property type="molecule type" value="Genomic_DNA"/>
</dbReference>
<evidence type="ECO:0000313" key="8">
    <source>
        <dbReference type="Proteomes" id="UP000242224"/>
    </source>
</evidence>
<dbReference type="InterPro" id="IPR015422">
    <property type="entry name" value="PyrdxlP-dep_Trfase_small"/>
</dbReference>
<comment type="caution">
    <text evidence="7">The sequence shown here is derived from an EMBL/GenBank/DDBJ whole genome shotgun (WGS) entry which is preliminary data.</text>
</comment>
<dbReference type="PIRSF" id="PIRSF038940">
    <property type="entry name" value="Low_specificity_LTA"/>
    <property type="match status" value="1"/>
</dbReference>
<evidence type="ECO:0000256" key="2">
    <source>
        <dbReference type="ARBA" id="ARBA00006966"/>
    </source>
</evidence>
<dbReference type="PANTHER" id="PTHR48097:SF5">
    <property type="entry name" value="LOW SPECIFICITY L-THREONINE ALDOLASE"/>
    <property type="match status" value="1"/>
</dbReference>
<comment type="subunit">
    <text evidence="3">Homotetramer.</text>
</comment>
<dbReference type="RefSeq" id="WP_078574937.1">
    <property type="nucleotide sequence ID" value="NZ_MPZS01000003.1"/>
</dbReference>
<keyword evidence="5" id="KW-0456">Lyase</keyword>